<dbReference type="EMBL" id="CAOJ01014795">
    <property type="protein sequence ID" value="CCO35594.1"/>
    <property type="molecule type" value="Genomic_DNA"/>
</dbReference>
<reference evidence="3 5" key="3">
    <citation type="submission" date="2014-11" db="EMBL/GenBank/DDBJ databases">
        <authorList>
            <person name="Wibberg Daniel"/>
        </authorList>
    </citation>
    <scope>NUCLEOTIDE SEQUENCE [LARGE SCALE GENOMIC DNA]</scope>
    <source>
        <strain evidence="3">Rhizoctonia solani AG1-IB 7/3/14</strain>
    </source>
</reference>
<reference evidence="2 4" key="2">
    <citation type="journal article" date="2013" name="J. Biotechnol.">
        <title>Establishment and interpretation of the genome sequence of the phytopathogenic fungus Rhizoctonia solani AG1-IB isolate 7/3/14.</title>
        <authorList>
            <person name="Wibberg D.W."/>
            <person name="Jelonek L.J."/>
            <person name="Rupp O.R."/>
            <person name="Hennig M.H."/>
            <person name="Eikmeyer F.E."/>
            <person name="Goesmann A.G."/>
            <person name="Hartmann A.H."/>
            <person name="Borriss R.B."/>
            <person name="Grosch R.G."/>
            <person name="Puehler A.P."/>
            <person name="Schlueter A.S."/>
        </authorList>
    </citation>
    <scope>NUCLEOTIDE SEQUENCE [LARGE SCALE GENOMIC DNA]</scope>
    <source>
        <strain evidence="4">AG1-IB / isolate 7/3/14</strain>
        <strain evidence="2">Isolate 7/3/14</strain>
    </source>
</reference>
<organism evidence="2 4">
    <name type="scientific">Thanatephorus cucumeris (strain AG1-IB / isolate 7/3/14)</name>
    <name type="common">Lettuce bottom rot fungus</name>
    <name type="synonym">Rhizoctonia solani</name>
    <dbReference type="NCBI Taxonomy" id="1108050"/>
    <lineage>
        <taxon>Eukaryota</taxon>
        <taxon>Fungi</taxon>
        <taxon>Dikarya</taxon>
        <taxon>Basidiomycota</taxon>
        <taxon>Agaricomycotina</taxon>
        <taxon>Agaricomycetes</taxon>
        <taxon>Cantharellales</taxon>
        <taxon>Ceratobasidiaceae</taxon>
        <taxon>Rhizoctonia</taxon>
        <taxon>Rhizoctonia solani AG-1</taxon>
    </lineage>
</organism>
<evidence type="ECO:0000256" key="1">
    <source>
        <dbReference type="SAM" id="MobiDB-lite"/>
    </source>
</evidence>
<sequence>MAPTTRRSRVQLLSDHEQPPKIADQEPNYPSVLPNPESNNIQPVVNEITQLDELKSSFEPPLLSEDKVAAASSVTKSVKGKELARARQTTTTKLEATSVPYVSPSPLPRTSSKRPMLPEISDGSDKENESPSDEFIRAKARENREALYAEGRRTLGEAIEQIREAGRSRRASSVLGPPTSSSINPFLVPSDNGTGFPILDRVMNDLDLSVKAYWIGHPETIEENCQWVQDGFKPNFTLRYKEDATVKPESYEPNAPAIIGWIGRVSADGSTITPEAGYNVNFDSGDISKRKWVVAVSQPQPEMQIPRVFWSSQMDGAKAFIDYGRHAIEGNKPLDVGHSFFDNIIGGLRVRSPVFLPYYIPVPDSDDQDNIEVPEREADVPPEFRFATWRFPSPSVRTAFCGVIDRGFDPQLLEAYDGRDERIHINNVQAMLANSVVCVFCTMEKTLFRGKSQPNGKAWQFYANLVKVQVLKRPMAIAPMPRKRRIIKGYTEGGDNGHRATRPRLV</sequence>
<evidence type="ECO:0000313" key="4">
    <source>
        <dbReference type="Proteomes" id="UP000012065"/>
    </source>
</evidence>
<gene>
    <name evidence="2" type="ORF">BN14_09712</name>
    <name evidence="3" type="ORF">RSOLAG1IB_10354</name>
</gene>
<dbReference type="Proteomes" id="UP000059188">
    <property type="component" value="Unassembled WGS sequence"/>
</dbReference>
<keyword evidence="5" id="KW-1185">Reference proteome</keyword>
<dbReference type="Proteomes" id="UP000012065">
    <property type="component" value="Unassembled WGS sequence"/>
</dbReference>
<protein>
    <submittedName>
        <fullName evidence="2">Uncharacterized protein</fullName>
    </submittedName>
</protein>
<feature type="compositionally biased region" description="Basic and acidic residues" evidence="1">
    <location>
        <begin position="123"/>
        <end position="133"/>
    </location>
</feature>
<accession>M5C8E2</accession>
<dbReference type="EMBL" id="LN679164">
    <property type="protein sequence ID" value="CEL62290.1"/>
    <property type="molecule type" value="Genomic_DNA"/>
</dbReference>
<evidence type="ECO:0000313" key="3">
    <source>
        <dbReference type="EMBL" id="CEL62290.1"/>
    </source>
</evidence>
<feature type="region of interest" description="Disordered" evidence="1">
    <location>
        <begin position="1"/>
        <end position="42"/>
    </location>
</feature>
<proteinExistence type="predicted"/>
<feature type="region of interest" description="Disordered" evidence="1">
    <location>
        <begin position="69"/>
        <end position="133"/>
    </location>
</feature>
<dbReference type="AlphaFoldDB" id="M5C8E2"/>
<dbReference type="OrthoDB" id="3237570at2759"/>
<dbReference type="HOGENOM" id="CLU_538820_0_0_1"/>
<name>M5C8E2_THACB</name>
<evidence type="ECO:0000313" key="2">
    <source>
        <dbReference type="EMBL" id="CCO35594.1"/>
    </source>
</evidence>
<evidence type="ECO:0000313" key="5">
    <source>
        <dbReference type="Proteomes" id="UP000059188"/>
    </source>
</evidence>
<reference evidence="2" key="1">
    <citation type="submission" date="2012-10" db="EMBL/GenBank/DDBJ databases">
        <authorList>
            <person name="Jelonek L."/>
        </authorList>
    </citation>
    <scope>NUCLEOTIDE SEQUENCE</scope>
    <source>
        <strain evidence="2">Isolate 7/3/14</strain>
    </source>
</reference>